<dbReference type="InterPro" id="IPR011993">
    <property type="entry name" value="PH-like_dom_sf"/>
</dbReference>
<name>A0A7I8WCL3_9ANNE</name>
<dbReference type="Proteomes" id="UP000549394">
    <property type="component" value="Unassembled WGS sequence"/>
</dbReference>
<dbReference type="EMBL" id="CAJFCJ010000030">
    <property type="protein sequence ID" value="CAD5125915.1"/>
    <property type="molecule type" value="Genomic_DNA"/>
</dbReference>
<dbReference type="Gene3D" id="2.30.29.30">
    <property type="entry name" value="Pleckstrin-homology domain (PH domain)/Phosphotyrosine-binding domain (PTB)"/>
    <property type="match status" value="1"/>
</dbReference>
<dbReference type="AlphaFoldDB" id="A0A7I8WCL3"/>
<reference evidence="1 2" key="1">
    <citation type="submission" date="2020-08" db="EMBL/GenBank/DDBJ databases">
        <authorList>
            <person name="Hejnol A."/>
        </authorList>
    </citation>
    <scope>NUCLEOTIDE SEQUENCE [LARGE SCALE GENOMIC DNA]</scope>
</reference>
<gene>
    <name evidence="1" type="ORF">DGYR_LOCUS13211</name>
</gene>
<evidence type="ECO:0000313" key="1">
    <source>
        <dbReference type="EMBL" id="CAD5125915.1"/>
    </source>
</evidence>
<accession>A0A7I8WCL3</accession>
<sequence length="384" mass="45525">MKVCFEDYRKILEKLEPKTPIGELDEEKKGVLEITELIKHILTTGNKLVPQYVIAEEMNKIANSLEMTKKKKFAFPLRDKRFPAWFVPDSTKPYYKRENPVKLKQIDEKHSKTYERFLYIFNDILLITSKIRTLNGEKYRIKHQIRFYDLNKITEINSDEKVPYTTFLMVSTNHSFIFTTENKEFLNDLNRVINDYKRQSKDSIDMLRIYCENHHVNSMKSGKIFKCSSRRKQNTANNSLSADDEENIQMVDISKDGRKWNKRKYLSLIIENNNQGLLNFYHQRENSKEFFNQSLSDWIIEESCYSDSILILLPKRNSFGNKLTLYIRFGNVDACQKWLYNINKYASNDTEETGNNKSTVRKPEVRKSILSKLFSRTRALSNSW</sequence>
<protein>
    <submittedName>
        <fullName evidence="1">DgyrCDS14097</fullName>
    </submittedName>
</protein>
<keyword evidence="2" id="KW-1185">Reference proteome</keyword>
<organism evidence="1 2">
    <name type="scientific">Dimorphilus gyrociliatus</name>
    <dbReference type="NCBI Taxonomy" id="2664684"/>
    <lineage>
        <taxon>Eukaryota</taxon>
        <taxon>Metazoa</taxon>
        <taxon>Spiralia</taxon>
        <taxon>Lophotrochozoa</taxon>
        <taxon>Annelida</taxon>
        <taxon>Polychaeta</taxon>
        <taxon>Polychaeta incertae sedis</taxon>
        <taxon>Dinophilidae</taxon>
        <taxon>Dimorphilus</taxon>
    </lineage>
</organism>
<evidence type="ECO:0000313" key="2">
    <source>
        <dbReference type="Proteomes" id="UP000549394"/>
    </source>
</evidence>
<dbReference type="SUPFAM" id="SSF50729">
    <property type="entry name" value="PH domain-like"/>
    <property type="match status" value="1"/>
</dbReference>
<proteinExistence type="predicted"/>
<comment type="caution">
    <text evidence="1">The sequence shown here is derived from an EMBL/GenBank/DDBJ whole genome shotgun (WGS) entry which is preliminary data.</text>
</comment>